<gene>
    <name evidence="2" type="ORF">HM1_0616</name>
</gene>
<dbReference type="AlphaFoldDB" id="B0TGG0"/>
<dbReference type="STRING" id="498761.HM1_0616"/>
<name>B0TGG0_HELMI</name>
<keyword evidence="3" id="KW-1185">Reference proteome</keyword>
<dbReference type="OrthoDB" id="1907426at2"/>
<protein>
    <recommendedName>
        <fullName evidence="4">Plasmid segregation centromere-binding protein ParR</fullName>
    </recommendedName>
</protein>
<sequence length="97" mass="11126">MSGRKRYYLSFDMDNPRHREAETLFARQASRQRTEYVVTSILTAHQTESLEQVVRQAVRDELRNAAPPPQTTLPEETDDGVRLSDLPGSLIRALEEL</sequence>
<reference evidence="2 3" key="1">
    <citation type="journal article" date="2008" name="J. Bacteriol.">
        <title>The genome of Heliobacterium modesticaldum, a phototrophic representative of the Firmicutes containing the simplest photosynthetic apparatus.</title>
        <authorList>
            <person name="Sattley W.M."/>
            <person name="Madigan M.T."/>
            <person name="Swingley W.D."/>
            <person name="Cheung P.C."/>
            <person name="Clocksin K.M."/>
            <person name="Conrad A.L."/>
            <person name="Dejesa L.C."/>
            <person name="Honchak B.M."/>
            <person name="Jung D.O."/>
            <person name="Karbach L.E."/>
            <person name="Kurdoglu A."/>
            <person name="Lahiri S."/>
            <person name="Mastrian S.D."/>
            <person name="Page L.E."/>
            <person name="Taylor H.L."/>
            <person name="Wang Z.T."/>
            <person name="Raymond J."/>
            <person name="Chen M."/>
            <person name="Blankenship R.E."/>
            <person name="Touchman J.W."/>
        </authorList>
    </citation>
    <scope>NUCLEOTIDE SEQUENCE [LARGE SCALE GENOMIC DNA]</scope>
    <source>
        <strain evidence="3">ATCC 51547 / Ice1</strain>
    </source>
</reference>
<evidence type="ECO:0000313" key="2">
    <source>
        <dbReference type="EMBL" id="ABZ83221.1"/>
    </source>
</evidence>
<dbReference type="eggNOG" id="ENOG5032TZN">
    <property type="taxonomic scope" value="Bacteria"/>
</dbReference>
<dbReference type="RefSeq" id="WP_012281337.1">
    <property type="nucleotide sequence ID" value="NC_010337.2"/>
</dbReference>
<accession>B0TGG0</accession>
<evidence type="ECO:0008006" key="4">
    <source>
        <dbReference type="Google" id="ProtNLM"/>
    </source>
</evidence>
<evidence type="ECO:0000256" key="1">
    <source>
        <dbReference type="SAM" id="MobiDB-lite"/>
    </source>
</evidence>
<organism evidence="2 3">
    <name type="scientific">Heliobacterium modesticaldum (strain ATCC 51547 / Ice1)</name>
    <dbReference type="NCBI Taxonomy" id="498761"/>
    <lineage>
        <taxon>Bacteria</taxon>
        <taxon>Bacillati</taxon>
        <taxon>Bacillota</taxon>
        <taxon>Clostridia</taxon>
        <taxon>Eubacteriales</taxon>
        <taxon>Heliobacteriaceae</taxon>
        <taxon>Heliomicrobium</taxon>
    </lineage>
</organism>
<proteinExistence type="predicted"/>
<dbReference type="KEGG" id="hmo:HM1_0616"/>
<dbReference type="HOGENOM" id="CLU_2511613_0_0_9"/>
<feature type="region of interest" description="Disordered" evidence="1">
    <location>
        <begin position="62"/>
        <end position="84"/>
    </location>
</feature>
<dbReference type="EMBL" id="CP000930">
    <property type="protein sequence ID" value="ABZ83221.1"/>
    <property type="molecule type" value="Genomic_DNA"/>
</dbReference>
<dbReference type="Proteomes" id="UP000008550">
    <property type="component" value="Chromosome"/>
</dbReference>
<evidence type="ECO:0000313" key="3">
    <source>
        <dbReference type="Proteomes" id="UP000008550"/>
    </source>
</evidence>